<dbReference type="InterPro" id="IPR029035">
    <property type="entry name" value="DHS-like_NAD/FAD-binding_dom"/>
</dbReference>
<dbReference type="EMBL" id="SMCN01000021">
    <property type="protein sequence ID" value="TCV79142.1"/>
    <property type="molecule type" value="Genomic_DNA"/>
</dbReference>
<dbReference type="Gene3D" id="3.40.50.1220">
    <property type="entry name" value="TPP-binding domain"/>
    <property type="match status" value="1"/>
</dbReference>
<name>A0ABY2CI65_METMH</name>
<dbReference type="Pfam" id="PF13289">
    <property type="entry name" value="SIR2_2"/>
    <property type="match status" value="1"/>
</dbReference>
<sequence length="619" mass="70922">MDAQEKSWCEKDEHHLYTYHADFNEWLENDDAGQQLLDQFGLANLSQPSKAFFAGDKAEYDQAFAQYRQDRLHETLGQAYLGELSGDNHWFERNLQHFEQLLQRLEQKEVVPFVGAGISVAGGFPTWHGHLRQQAKTANLNKDHIEALLANGQFEDVIAEIESQRSRDLFVQEIRDVFKRTGSIPDVVLRLTELFDDTLLTTNYDRLLEQAYDTGEKDAVQVINGLSGLEARQSGKVTVVKLHGDIIQPSRCVLSKNQYDQAYGEQELDLTRPIPKLLSYHYKTSSLLFLGCSLYNDRTLQVFRAVKQEVGDTELPQHFSFEQAPDNLEDLAQRNDYLAQLGITAIWFEKARYEYVEGLLSLARDELRYREMAKLGRAMDPSPTNLQADTELLNIELSHFLRDFVDLMPLLFWLHRSVPKAETSKYLLAMQHVFYAYSMFTEETDQGLVSGLDLVLRALSSNPQFDGYSHGKLSGAFGLFQNYLQAMGERNYAKEKFEWNVREMLSIPSGQFEALLAANSIESKFDRHAIRLIVALLRHGLKQLQSPQQFCELPPAVNMELGDYLALSLSTKLNLATPDRLDDMLTGDINDLCKNAWDNFNKPMEIGWLDKVKMRLFES</sequence>
<evidence type="ECO:0000313" key="1">
    <source>
        <dbReference type="EMBL" id="TCV79142.1"/>
    </source>
</evidence>
<protein>
    <submittedName>
        <fullName evidence="1">SIR2-like protein</fullName>
    </submittedName>
</protein>
<proteinExistence type="predicted"/>
<comment type="caution">
    <text evidence="1">The sequence shown here is derived from an EMBL/GenBank/DDBJ whole genome shotgun (WGS) entry which is preliminary data.</text>
</comment>
<organism evidence="1 2">
    <name type="scientific">Methylomonas methanica</name>
    <dbReference type="NCBI Taxonomy" id="421"/>
    <lineage>
        <taxon>Bacteria</taxon>
        <taxon>Pseudomonadati</taxon>
        <taxon>Pseudomonadota</taxon>
        <taxon>Gammaproteobacteria</taxon>
        <taxon>Methylococcales</taxon>
        <taxon>Methylococcaceae</taxon>
        <taxon>Methylomonas</taxon>
    </lineage>
</organism>
<dbReference type="Proteomes" id="UP000295649">
    <property type="component" value="Unassembled WGS sequence"/>
</dbReference>
<gene>
    <name evidence="1" type="ORF">EDE11_12115</name>
</gene>
<dbReference type="SUPFAM" id="SSF52467">
    <property type="entry name" value="DHS-like NAD/FAD-binding domain"/>
    <property type="match status" value="1"/>
</dbReference>
<reference evidence="1 2" key="1">
    <citation type="submission" date="2019-03" db="EMBL/GenBank/DDBJ databases">
        <title>Systems level insights into methane cycling in arid and semi-arid ecosystems.</title>
        <authorList>
            <person name="Kalyuzhnaya M."/>
        </authorList>
    </citation>
    <scope>NUCLEOTIDE SEQUENCE [LARGE SCALE GENOMIC DNA]</scope>
    <source>
        <strain evidence="1 2">S-1</strain>
    </source>
</reference>
<evidence type="ECO:0000313" key="2">
    <source>
        <dbReference type="Proteomes" id="UP000295649"/>
    </source>
</evidence>
<accession>A0ABY2CI65</accession>
<keyword evidence="2" id="KW-1185">Reference proteome</keyword>
<dbReference type="RefSeq" id="WP_082769320.1">
    <property type="nucleotide sequence ID" value="NZ_LUUF01000001.1"/>
</dbReference>